<feature type="transmembrane region" description="Helical" evidence="6">
    <location>
        <begin position="381"/>
        <end position="403"/>
    </location>
</feature>
<accession>A0A7Z2VT88</accession>
<dbReference type="InterPro" id="IPR051533">
    <property type="entry name" value="WaaL-like"/>
</dbReference>
<keyword evidence="3 6" id="KW-1133">Transmembrane helix</keyword>
<feature type="transmembrane region" description="Helical" evidence="6">
    <location>
        <begin position="167"/>
        <end position="185"/>
    </location>
</feature>
<dbReference type="Proteomes" id="UP000502415">
    <property type="component" value="Chromosome"/>
</dbReference>
<evidence type="ECO:0000256" key="2">
    <source>
        <dbReference type="ARBA" id="ARBA00022692"/>
    </source>
</evidence>
<feature type="transmembrane region" description="Helical" evidence="6">
    <location>
        <begin position="415"/>
        <end position="435"/>
    </location>
</feature>
<keyword evidence="2 6" id="KW-0812">Transmembrane</keyword>
<proteinExistence type="predicted"/>
<feature type="transmembrane region" description="Helical" evidence="6">
    <location>
        <begin position="262"/>
        <end position="278"/>
    </location>
</feature>
<evidence type="ECO:0000259" key="7">
    <source>
        <dbReference type="Pfam" id="PF04932"/>
    </source>
</evidence>
<gene>
    <name evidence="8" type="ORF">HH212_00965</name>
</gene>
<evidence type="ECO:0000256" key="4">
    <source>
        <dbReference type="ARBA" id="ARBA00023136"/>
    </source>
</evidence>
<reference evidence="8 9" key="1">
    <citation type="submission" date="2020-04" db="EMBL/GenBank/DDBJ databases">
        <title>Genome sequencing of novel species.</title>
        <authorList>
            <person name="Heo J."/>
            <person name="Kim S.-J."/>
            <person name="Kim J.-S."/>
            <person name="Hong S.-B."/>
            <person name="Kwon S.-W."/>
        </authorList>
    </citation>
    <scope>NUCLEOTIDE SEQUENCE [LARGE SCALE GENOMIC DNA]</scope>
    <source>
        <strain evidence="8 9">GN2-R2</strain>
    </source>
</reference>
<protein>
    <submittedName>
        <fullName evidence="8">O-antigen ligase family protein</fullName>
    </submittedName>
</protein>
<dbReference type="RefSeq" id="WP_169433681.1">
    <property type="nucleotide sequence ID" value="NZ_CP051685.1"/>
</dbReference>
<dbReference type="PANTHER" id="PTHR37422:SF13">
    <property type="entry name" value="LIPOPOLYSACCHARIDE BIOSYNTHESIS PROTEIN PA4999-RELATED"/>
    <property type="match status" value="1"/>
</dbReference>
<feature type="transmembrane region" description="Helical" evidence="6">
    <location>
        <begin position="37"/>
        <end position="60"/>
    </location>
</feature>
<dbReference type="Pfam" id="PF04932">
    <property type="entry name" value="Wzy_C"/>
    <property type="match status" value="1"/>
</dbReference>
<evidence type="ECO:0000256" key="3">
    <source>
        <dbReference type="ARBA" id="ARBA00022989"/>
    </source>
</evidence>
<feature type="transmembrane region" description="Helical" evidence="6">
    <location>
        <begin position="137"/>
        <end position="155"/>
    </location>
</feature>
<dbReference type="EMBL" id="CP051685">
    <property type="protein sequence ID" value="QJD98783.1"/>
    <property type="molecule type" value="Genomic_DNA"/>
</dbReference>
<feature type="transmembrane region" description="Helical" evidence="6">
    <location>
        <begin position="236"/>
        <end position="256"/>
    </location>
</feature>
<feature type="transmembrane region" description="Helical" evidence="6">
    <location>
        <begin position="104"/>
        <end position="125"/>
    </location>
</feature>
<dbReference type="GO" id="GO:0016874">
    <property type="term" value="F:ligase activity"/>
    <property type="evidence" value="ECO:0007669"/>
    <property type="project" value="UniProtKB-KW"/>
</dbReference>
<sequence>MQNFLVVLYTSLPFAIAALLAVLAVIGMGVGMVRPCWLAYVYMTVFFFKNSTSYGSLAAADPGIYSRGSGVLLFPLLLWCMLGAWICARVAGGFRRQPAPPCSLRPWFLAWALMLGGHVAVASFANVTLAQALAPSGFSNIVWMAPLVSLLLLSFRTRADAIALSRFILLAGLGRALFGLARWAVLGGDPNNVYANMNAIKIKLTFFDINDSLLCTLAFAIAAVNLFQMVKARRATFWIVVDWATLLAGAACIVLSYRRSAWIGFVLAFLVVMMRFPLRRRLQLLAAGMPLMGAGLLLAAWRRLGQTQGAGGWSGLFYDMESHRFGAESERVLELKYALADFVVHPFTGIGAWGRYAGYQHISWQTGQDGGLFLHSGVLHIALKAGLPGLILLGGTIWAFCALARQALRTLPPELLGLATAGAAGLAFMLPDLLVGTPFPQVRTTQMLAICLALPYVAMAVCRQAAAMQPGAHPPPHSLARRAVQAGAPAAPAKPDTASTHP</sequence>
<feature type="transmembrane region" description="Helical" evidence="6">
    <location>
        <begin position="205"/>
        <end position="224"/>
    </location>
</feature>
<dbReference type="PANTHER" id="PTHR37422">
    <property type="entry name" value="TEICHURONIC ACID BIOSYNTHESIS PROTEIN TUAE"/>
    <property type="match status" value="1"/>
</dbReference>
<feature type="compositionally biased region" description="Low complexity" evidence="5">
    <location>
        <begin position="481"/>
        <end position="502"/>
    </location>
</feature>
<comment type="subcellular location">
    <subcellularLocation>
        <location evidence="1">Membrane</location>
        <topology evidence="1">Multi-pass membrane protein</topology>
    </subcellularLocation>
</comment>
<feature type="transmembrane region" description="Helical" evidence="6">
    <location>
        <begin position="6"/>
        <end position="30"/>
    </location>
</feature>
<feature type="transmembrane region" description="Helical" evidence="6">
    <location>
        <begin position="72"/>
        <end position="92"/>
    </location>
</feature>
<name>A0A7Z2VT88_9BURK</name>
<feature type="transmembrane region" description="Helical" evidence="6">
    <location>
        <begin position="447"/>
        <end position="466"/>
    </location>
</feature>
<evidence type="ECO:0000313" key="9">
    <source>
        <dbReference type="Proteomes" id="UP000502415"/>
    </source>
</evidence>
<dbReference type="GO" id="GO:0016020">
    <property type="term" value="C:membrane"/>
    <property type="evidence" value="ECO:0007669"/>
    <property type="project" value="UniProtKB-SubCell"/>
</dbReference>
<keyword evidence="8" id="KW-0436">Ligase</keyword>
<evidence type="ECO:0000256" key="5">
    <source>
        <dbReference type="SAM" id="MobiDB-lite"/>
    </source>
</evidence>
<keyword evidence="4 6" id="KW-0472">Membrane</keyword>
<keyword evidence="9" id="KW-1185">Reference proteome</keyword>
<dbReference type="AlphaFoldDB" id="A0A7Z2VT88"/>
<evidence type="ECO:0000256" key="6">
    <source>
        <dbReference type="SAM" id="Phobius"/>
    </source>
</evidence>
<feature type="region of interest" description="Disordered" evidence="5">
    <location>
        <begin position="472"/>
        <end position="502"/>
    </location>
</feature>
<organism evidence="8 9">
    <name type="scientific">Massilia forsythiae</name>
    <dbReference type="NCBI Taxonomy" id="2728020"/>
    <lineage>
        <taxon>Bacteria</taxon>
        <taxon>Pseudomonadati</taxon>
        <taxon>Pseudomonadota</taxon>
        <taxon>Betaproteobacteria</taxon>
        <taxon>Burkholderiales</taxon>
        <taxon>Oxalobacteraceae</taxon>
        <taxon>Telluria group</taxon>
        <taxon>Massilia</taxon>
    </lineage>
</organism>
<feature type="domain" description="O-antigen ligase-related" evidence="7">
    <location>
        <begin position="245"/>
        <end position="393"/>
    </location>
</feature>
<dbReference type="KEGG" id="mfy:HH212_00965"/>
<evidence type="ECO:0000313" key="8">
    <source>
        <dbReference type="EMBL" id="QJD98783.1"/>
    </source>
</evidence>
<dbReference type="InterPro" id="IPR007016">
    <property type="entry name" value="O-antigen_ligase-rel_domated"/>
</dbReference>
<feature type="transmembrane region" description="Helical" evidence="6">
    <location>
        <begin position="285"/>
        <end position="304"/>
    </location>
</feature>
<evidence type="ECO:0000256" key="1">
    <source>
        <dbReference type="ARBA" id="ARBA00004141"/>
    </source>
</evidence>